<organism evidence="2 3">
    <name type="scientific">Romanomermis culicivorax</name>
    <name type="common">Nematode worm</name>
    <dbReference type="NCBI Taxonomy" id="13658"/>
    <lineage>
        <taxon>Eukaryota</taxon>
        <taxon>Metazoa</taxon>
        <taxon>Ecdysozoa</taxon>
        <taxon>Nematoda</taxon>
        <taxon>Enoplea</taxon>
        <taxon>Dorylaimia</taxon>
        <taxon>Mermithida</taxon>
        <taxon>Mermithoidea</taxon>
        <taxon>Mermithidae</taxon>
        <taxon>Romanomermis</taxon>
    </lineage>
</organism>
<proteinExistence type="predicted"/>
<protein>
    <submittedName>
        <fullName evidence="3">Uncharacterized protein</fullName>
    </submittedName>
</protein>
<feature type="region of interest" description="Disordered" evidence="1">
    <location>
        <begin position="44"/>
        <end position="77"/>
    </location>
</feature>
<accession>A0A915IDU3</accession>
<name>A0A915IDU3_ROMCU</name>
<keyword evidence="2" id="KW-1185">Reference proteome</keyword>
<reference evidence="3" key="1">
    <citation type="submission" date="2022-11" db="UniProtKB">
        <authorList>
            <consortium name="WormBaseParasite"/>
        </authorList>
    </citation>
    <scope>IDENTIFICATION</scope>
</reference>
<feature type="compositionally biased region" description="Polar residues" evidence="1">
    <location>
        <begin position="53"/>
        <end position="63"/>
    </location>
</feature>
<dbReference type="AlphaFoldDB" id="A0A915IDU3"/>
<sequence>MKAEIGTVERPILVNQADLEAQPPWSLQPLNRCFEHCRSMDRSQNGYRDHSLSNDCRPQNSVLPPTKFVSFQPKPLE</sequence>
<evidence type="ECO:0000313" key="3">
    <source>
        <dbReference type="WBParaSite" id="nRc.2.0.1.t11371-RA"/>
    </source>
</evidence>
<evidence type="ECO:0000313" key="2">
    <source>
        <dbReference type="Proteomes" id="UP000887565"/>
    </source>
</evidence>
<dbReference type="Proteomes" id="UP000887565">
    <property type="component" value="Unplaced"/>
</dbReference>
<dbReference type="WBParaSite" id="nRc.2.0.1.t11371-RA">
    <property type="protein sequence ID" value="nRc.2.0.1.t11371-RA"/>
    <property type="gene ID" value="nRc.2.0.1.g11371"/>
</dbReference>
<evidence type="ECO:0000256" key="1">
    <source>
        <dbReference type="SAM" id="MobiDB-lite"/>
    </source>
</evidence>